<proteinExistence type="predicted"/>
<keyword evidence="1" id="KW-1133">Transmembrane helix</keyword>
<keyword evidence="1" id="KW-0812">Transmembrane</keyword>
<protein>
    <submittedName>
        <fullName evidence="2">Uncharacterized protein</fullName>
    </submittedName>
</protein>
<dbReference type="AlphaFoldDB" id="A0A7Y9DQ20"/>
<evidence type="ECO:0000256" key="1">
    <source>
        <dbReference type="SAM" id="Phobius"/>
    </source>
</evidence>
<feature type="transmembrane region" description="Helical" evidence="1">
    <location>
        <begin position="6"/>
        <end position="22"/>
    </location>
</feature>
<sequence length="36" mass="4010">MDVPSMIMGAAIASVVWIALWPRKRTRVSDDAPPRD</sequence>
<reference evidence="2 3" key="1">
    <citation type="submission" date="2020-07" db="EMBL/GenBank/DDBJ databases">
        <title>Sequencing the genomes of 1000 actinobacteria strains.</title>
        <authorList>
            <person name="Klenk H.-P."/>
        </authorList>
    </citation>
    <scope>NUCLEOTIDE SEQUENCE [LARGE SCALE GENOMIC DNA]</scope>
    <source>
        <strain evidence="2 3">DSM 7487</strain>
    </source>
</reference>
<dbReference type="EMBL" id="JACCBB010000001">
    <property type="protein sequence ID" value="NYD24715.1"/>
    <property type="molecule type" value="Genomic_DNA"/>
</dbReference>
<name>A0A7Y9DQ20_9ACTN</name>
<gene>
    <name evidence="2" type="ORF">BJ968_004255</name>
</gene>
<evidence type="ECO:0000313" key="3">
    <source>
        <dbReference type="Proteomes" id="UP000521922"/>
    </source>
</evidence>
<accession>A0A7Y9DQ20</accession>
<organism evidence="2 3">
    <name type="scientific">Kineococcus aurantiacus</name>
    <dbReference type="NCBI Taxonomy" id="37633"/>
    <lineage>
        <taxon>Bacteria</taxon>
        <taxon>Bacillati</taxon>
        <taxon>Actinomycetota</taxon>
        <taxon>Actinomycetes</taxon>
        <taxon>Kineosporiales</taxon>
        <taxon>Kineosporiaceae</taxon>
        <taxon>Kineococcus</taxon>
    </lineage>
</organism>
<dbReference type="Proteomes" id="UP000521922">
    <property type="component" value="Unassembled WGS sequence"/>
</dbReference>
<evidence type="ECO:0000313" key="2">
    <source>
        <dbReference type="EMBL" id="NYD24715.1"/>
    </source>
</evidence>
<keyword evidence="1" id="KW-0472">Membrane</keyword>
<comment type="caution">
    <text evidence="2">The sequence shown here is derived from an EMBL/GenBank/DDBJ whole genome shotgun (WGS) entry which is preliminary data.</text>
</comment>
<keyword evidence="3" id="KW-1185">Reference proteome</keyword>